<dbReference type="AlphaFoldDB" id="A0A7C5YXN7"/>
<name>A0A7C5YXN7_UNCC3</name>
<proteinExistence type="predicted"/>
<gene>
    <name evidence="2" type="ORF">ENL96_01790</name>
</gene>
<protein>
    <recommendedName>
        <fullName evidence="1">Fibronectin type-III domain-containing protein</fullName>
    </recommendedName>
</protein>
<dbReference type="SUPFAM" id="SSF49265">
    <property type="entry name" value="Fibronectin type III"/>
    <property type="match status" value="1"/>
</dbReference>
<dbReference type="InterPro" id="IPR003961">
    <property type="entry name" value="FN3_dom"/>
</dbReference>
<feature type="domain" description="Fibronectin type-III" evidence="1">
    <location>
        <begin position="118"/>
        <end position="208"/>
    </location>
</feature>
<comment type="caution">
    <text evidence="2">The sequence shown here is derived from an EMBL/GenBank/DDBJ whole genome shotgun (WGS) entry which is preliminary data.</text>
</comment>
<dbReference type="PROSITE" id="PS50853">
    <property type="entry name" value="FN3"/>
    <property type="match status" value="1"/>
</dbReference>
<dbReference type="InterPro" id="IPR013783">
    <property type="entry name" value="Ig-like_fold"/>
</dbReference>
<dbReference type="Gene3D" id="2.60.40.10">
    <property type="entry name" value="Immunoglobulins"/>
    <property type="match status" value="1"/>
</dbReference>
<organism evidence="2">
    <name type="scientific">candidate division CPR3 bacterium</name>
    <dbReference type="NCBI Taxonomy" id="2268181"/>
    <lineage>
        <taxon>Bacteria</taxon>
        <taxon>Bacteria division CPR3</taxon>
    </lineage>
</organism>
<evidence type="ECO:0000259" key="1">
    <source>
        <dbReference type="PROSITE" id="PS50853"/>
    </source>
</evidence>
<dbReference type="EMBL" id="DRVY01000051">
    <property type="protein sequence ID" value="HHR92223.1"/>
    <property type="molecule type" value="Genomic_DNA"/>
</dbReference>
<sequence>MTKCRNMECSEYVTTQISDPGSTGYHTSIAIGVDGLPVISYSNLTDGDLMVTKCRNMECSEYVTTQISDPDVVGYFTSIAIGVDGLPVISHLNIIDEDLMVTKCADPSCAYNVQYPDPQSPPDGSVVTTKPFTLRWTTGTNAVRYQVKMMGRYLNWTSVPLSTTSYTVTNFKFYPGTQYKWMVRTCWDVNCRYTTPWSQPYTFWWQYNPGNPPMLN</sequence>
<accession>A0A7C5YXN7</accession>
<dbReference type="InterPro" id="IPR036116">
    <property type="entry name" value="FN3_sf"/>
</dbReference>
<evidence type="ECO:0000313" key="2">
    <source>
        <dbReference type="EMBL" id="HHR92223.1"/>
    </source>
</evidence>
<reference evidence="2" key="1">
    <citation type="journal article" date="2020" name="mSystems">
        <title>Genome- and Community-Level Interaction Insights into Carbon Utilization and Element Cycling Functions of Hydrothermarchaeota in Hydrothermal Sediment.</title>
        <authorList>
            <person name="Zhou Z."/>
            <person name="Liu Y."/>
            <person name="Xu W."/>
            <person name="Pan J."/>
            <person name="Luo Z.H."/>
            <person name="Li M."/>
        </authorList>
    </citation>
    <scope>NUCLEOTIDE SEQUENCE [LARGE SCALE GENOMIC DNA]</scope>
    <source>
        <strain evidence="2">SpSt-1042</strain>
    </source>
</reference>